<dbReference type="Gene3D" id="2.60.120.560">
    <property type="entry name" value="Exo-inulinase, domain 1"/>
    <property type="match status" value="1"/>
</dbReference>
<reference evidence="7 8" key="1">
    <citation type="submission" date="2018-11" db="EMBL/GenBank/DDBJ databases">
        <title>Sequencing the genomes of 1000 actinobacteria strains.</title>
        <authorList>
            <person name="Klenk H.-P."/>
        </authorList>
    </citation>
    <scope>NUCLEOTIDE SEQUENCE [LARGE SCALE GENOMIC DNA]</scope>
    <source>
        <strain evidence="7 8">DSM 10546</strain>
    </source>
</reference>
<keyword evidence="2" id="KW-0378">Hydrolase</keyword>
<proteinExistence type="inferred from homology"/>
<dbReference type="SUPFAM" id="SSF49899">
    <property type="entry name" value="Concanavalin A-like lectins/glucanases"/>
    <property type="match status" value="1"/>
</dbReference>
<dbReference type="InterPro" id="IPR023296">
    <property type="entry name" value="Glyco_hydro_beta-prop_sf"/>
</dbReference>
<dbReference type="InterPro" id="IPR018053">
    <property type="entry name" value="Glyco_hydro_32_AS"/>
</dbReference>
<name>A0A3N1ZSL4_9ACTN</name>
<dbReference type="Proteomes" id="UP000275749">
    <property type="component" value="Unassembled WGS sequence"/>
</dbReference>
<dbReference type="InterPro" id="IPR013320">
    <property type="entry name" value="ConA-like_dom_sf"/>
</dbReference>
<dbReference type="InterPro" id="IPR013148">
    <property type="entry name" value="Glyco_hydro_32_N"/>
</dbReference>
<evidence type="ECO:0000256" key="3">
    <source>
        <dbReference type="ARBA" id="ARBA00023295"/>
    </source>
</evidence>
<dbReference type="PROSITE" id="PS00609">
    <property type="entry name" value="GLYCOSYL_HYDROL_F32"/>
    <property type="match status" value="1"/>
</dbReference>
<dbReference type="EMBL" id="RKHG01000001">
    <property type="protein sequence ID" value="ROR53102.1"/>
    <property type="molecule type" value="Genomic_DNA"/>
</dbReference>
<dbReference type="GO" id="GO:0004575">
    <property type="term" value="F:sucrose alpha-glucosidase activity"/>
    <property type="evidence" value="ECO:0007669"/>
    <property type="project" value="TreeGrafter"/>
</dbReference>
<sequence>MHKFTRSLLALGCAATCLGAALPASAQQGDITEPYRPGYHFTPDRNWMNDPNGLVFHKGTYHLFFQHNPFGNSWGNMSWGHATSTDLVNWKQQPVAIQQTKNADGVSTEDIFSGSVVVDKTNSTGFGTRKNPPLVAIYTSAYTAADSERPNTQAQSLAYSLDDGRTWTKYQGNPVLEAGADDFRDPKVFRYDGPAGSYWVMAVVRANKHIVQLYRSDDLRTWSHLSDFGPANAVGGQWECPDLFPMKVKGTNQTKWLMLVNINPGGVNGGSAGQYFVGDFDGRTFTANNVVKDVPSPTGNMLADFEGDLDGWIPANEPVAAEDGPWGTAPVAGSIGGQQTVTGFEGRGYVNGFHGGDGPTGTLTSPEFTVDTSHLNFLIGGGNHPRVEGTQLENTPPAGSLLFDGFEYAGTSSLSDHGWTLSGDLVAGRNPSTNGGSNVIGNGRINTWEGGAKGDDNVGDLTSPEFTIDQDWISFLVGGGRRDDGSLAVELLVDGTVVRTSTGKDDGTLNWQSWKVDDLRGRTAQLRVHDAATGGWGHLTLDHVVMGPEKAQQVSNEVSANLVVDGRAVRSATGKDSESLDWQSWDVTDLAGKKARVQLVDNNRDGWGHLLFDSLMASDAPARSRLTAYDWLDWGRDDYATVTFSNVPGNKVVSLGWMNNWDYAGVSPTPTWRSANTLPRELSLVQTAQGPKLSSQPVKQLRTLQGRPVLKNARITVDGRKVLPATGDMVRVDATIEPGKASAAGIDVLASGSERTRIGYDKATGEMYVDRTRSGRTDFSSRFASVDRAPVQLRKGKLELTIYVDRSSVEVFAQDGTRTITDTVYPSAGSDDIAVWSEGGTAKVSKLTVTPMKPMDSRRPS</sequence>
<dbReference type="CDD" id="cd18622">
    <property type="entry name" value="GH32_Inu-like"/>
    <property type="match status" value="1"/>
</dbReference>
<evidence type="ECO:0000259" key="6">
    <source>
        <dbReference type="Pfam" id="PF08244"/>
    </source>
</evidence>
<feature type="domain" description="Glycosyl hydrolase family 32 N-terminal" evidence="5">
    <location>
        <begin position="40"/>
        <end position="290"/>
    </location>
</feature>
<feature type="domain" description="Glycosyl hydrolase family 32 C-terminal" evidence="6">
    <location>
        <begin position="700"/>
        <end position="850"/>
    </location>
</feature>
<feature type="chain" id="PRO_5018056367" evidence="4">
    <location>
        <begin position="27"/>
        <end position="861"/>
    </location>
</feature>
<dbReference type="SUPFAM" id="SSF75005">
    <property type="entry name" value="Arabinanase/levansucrase/invertase"/>
    <property type="match status" value="1"/>
</dbReference>
<dbReference type="SMART" id="SM00640">
    <property type="entry name" value="Glyco_32"/>
    <property type="match status" value="1"/>
</dbReference>
<dbReference type="PANTHER" id="PTHR42800">
    <property type="entry name" value="EXOINULINASE INUD (AFU_ORTHOLOGUE AFUA_5G00480)"/>
    <property type="match status" value="1"/>
</dbReference>
<evidence type="ECO:0000256" key="2">
    <source>
        <dbReference type="ARBA" id="ARBA00022801"/>
    </source>
</evidence>
<keyword evidence="3" id="KW-0326">Glycosidase</keyword>
<evidence type="ECO:0000259" key="5">
    <source>
        <dbReference type="Pfam" id="PF00251"/>
    </source>
</evidence>
<dbReference type="AlphaFoldDB" id="A0A3N1ZSL4"/>
<evidence type="ECO:0000256" key="1">
    <source>
        <dbReference type="ARBA" id="ARBA00009902"/>
    </source>
</evidence>
<evidence type="ECO:0000313" key="7">
    <source>
        <dbReference type="EMBL" id="ROR53102.1"/>
    </source>
</evidence>
<evidence type="ECO:0000313" key="8">
    <source>
        <dbReference type="Proteomes" id="UP000275749"/>
    </source>
</evidence>
<dbReference type="InterPro" id="IPR001362">
    <property type="entry name" value="Glyco_hydro_32"/>
</dbReference>
<dbReference type="Gene3D" id="2.115.10.20">
    <property type="entry name" value="Glycosyl hydrolase domain, family 43"/>
    <property type="match status" value="2"/>
</dbReference>
<dbReference type="GO" id="GO:0005737">
    <property type="term" value="C:cytoplasm"/>
    <property type="evidence" value="ECO:0007669"/>
    <property type="project" value="TreeGrafter"/>
</dbReference>
<dbReference type="Pfam" id="PF00251">
    <property type="entry name" value="Glyco_hydro_32N"/>
    <property type="match status" value="2"/>
</dbReference>
<dbReference type="RefSeq" id="WP_123574679.1">
    <property type="nucleotide sequence ID" value="NZ_RKHG01000001.1"/>
</dbReference>
<dbReference type="PANTHER" id="PTHR42800:SF1">
    <property type="entry name" value="EXOINULINASE INUD (AFU_ORTHOLOGUE AFUA_5G00480)"/>
    <property type="match status" value="1"/>
</dbReference>
<dbReference type="GO" id="GO:0005987">
    <property type="term" value="P:sucrose catabolic process"/>
    <property type="evidence" value="ECO:0007669"/>
    <property type="project" value="TreeGrafter"/>
</dbReference>
<protein>
    <submittedName>
        <fullName evidence="7">Levanase</fullName>
    </submittedName>
</protein>
<dbReference type="Pfam" id="PF08244">
    <property type="entry name" value="Glyco_hydro_32C"/>
    <property type="match status" value="1"/>
</dbReference>
<evidence type="ECO:0000256" key="4">
    <source>
        <dbReference type="SAM" id="SignalP"/>
    </source>
</evidence>
<accession>A0A3N1ZSL4</accession>
<gene>
    <name evidence="7" type="ORF">EDD41_0228</name>
</gene>
<comment type="caution">
    <text evidence="7">The sequence shown here is derived from an EMBL/GenBank/DDBJ whole genome shotgun (WGS) entry which is preliminary data.</text>
</comment>
<feature type="domain" description="Glycosyl hydrolase family 32 N-terminal" evidence="5">
    <location>
        <begin position="627"/>
        <end position="697"/>
    </location>
</feature>
<keyword evidence="4" id="KW-0732">Signal</keyword>
<comment type="similarity">
    <text evidence="1">Belongs to the glycosyl hydrolase 32 family.</text>
</comment>
<organism evidence="7 8">
    <name type="scientific">Luteococcus japonicus</name>
    <dbReference type="NCBI Taxonomy" id="33984"/>
    <lineage>
        <taxon>Bacteria</taxon>
        <taxon>Bacillati</taxon>
        <taxon>Actinomycetota</taxon>
        <taxon>Actinomycetes</taxon>
        <taxon>Propionibacteriales</taxon>
        <taxon>Propionibacteriaceae</taxon>
        <taxon>Luteococcus</taxon>
    </lineage>
</organism>
<feature type="signal peptide" evidence="4">
    <location>
        <begin position="1"/>
        <end position="26"/>
    </location>
</feature>
<dbReference type="InterPro" id="IPR013189">
    <property type="entry name" value="Glyco_hydro_32_C"/>
</dbReference>